<gene>
    <name evidence="1" type="ORF">J3491_06630</name>
</gene>
<keyword evidence="2" id="KW-1185">Reference proteome</keyword>
<comment type="caution">
    <text evidence="1">The sequence shown here is derived from an EMBL/GenBank/DDBJ whole genome shotgun (WGS) entry which is preliminary data.</text>
</comment>
<dbReference type="RefSeq" id="WP_207969600.1">
    <property type="nucleotide sequence ID" value="NZ_JAGBKN010000011.1"/>
</dbReference>
<organism evidence="1 2">
    <name type="scientific">Psychrobacter halodurans</name>
    <dbReference type="NCBI Taxonomy" id="2818439"/>
    <lineage>
        <taxon>Bacteria</taxon>
        <taxon>Pseudomonadati</taxon>
        <taxon>Pseudomonadota</taxon>
        <taxon>Gammaproteobacteria</taxon>
        <taxon>Moraxellales</taxon>
        <taxon>Moraxellaceae</taxon>
        <taxon>Psychrobacter</taxon>
    </lineage>
</organism>
<dbReference type="Proteomes" id="UP000664161">
    <property type="component" value="Unassembled WGS sequence"/>
</dbReference>
<dbReference type="AlphaFoldDB" id="A0AAW4ING1"/>
<evidence type="ECO:0000313" key="2">
    <source>
        <dbReference type="Proteomes" id="UP000664161"/>
    </source>
</evidence>
<name>A0AAW4ING1_9GAMM</name>
<sequence>MSQVFHLRLATDSLAIQAQQLGVSIAALSDIRVSVHADISKTSPFYLQLHYQLSMPTPSMAHRLEWPVWQSDKVGFADYLWEETCLECFISAKIPQAPMAKANVPYIEINASPDGRYALYQFDGYRHPDTLPPPALMTDIQTRATLDWPTSSVNSSSGVNLARSVDFERYLHIPVTPLPHQQYAVYGTVIEHLHPCVILWVDKTALYFAPSHATPPDFHNRQHWCKFVL</sequence>
<proteinExistence type="predicted"/>
<accession>A0AAW4ING1</accession>
<protein>
    <recommendedName>
        <fullName evidence="3">DOMON-like domain-containing protein</fullName>
    </recommendedName>
</protein>
<reference evidence="1 2" key="1">
    <citation type="submission" date="2021-03" db="EMBL/GenBank/DDBJ databases">
        <authorList>
            <person name="Shang D.-D."/>
            <person name="Du Z.-J."/>
            <person name="Chen G.-J."/>
        </authorList>
    </citation>
    <scope>NUCLEOTIDE SEQUENCE [LARGE SCALE GENOMIC DNA]</scope>
    <source>
        <strain evidence="1 2">F2608</strain>
    </source>
</reference>
<evidence type="ECO:0008006" key="3">
    <source>
        <dbReference type="Google" id="ProtNLM"/>
    </source>
</evidence>
<evidence type="ECO:0000313" key="1">
    <source>
        <dbReference type="EMBL" id="MBO1517008.1"/>
    </source>
</evidence>
<dbReference type="EMBL" id="JAGBKN010000011">
    <property type="protein sequence ID" value="MBO1517008.1"/>
    <property type="molecule type" value="Genomic_DNA"/>
</dbReference>